<evidence type="ECO:0000313" key="3">
    <source>
        <dbReference type="Proteomes" id="UP001499986"/>
    </source>
</evidence>
<keyword evidence="2" id="KW-0378">Hydrolase</keyword>
<dbReference type="SUPFAM" id="SSF56601">
    <property type="entry name" value="beta-lactamase/transpeptidase-like"/>
    <property type="match status" value="1"/>
</dbReference>
<dbReference type="Gene3D" id="3.40.710.10">
    <property type="entry name" value="DD-peptidase/beta-lactamase superfamily"/>
    <property type="match status" value="1"/>
</dbReference>
<accession>A0ABP5W1Z6</accession>
<organism evidence="2 3">
    <name type="scientific">Streptomyces coeruleofuscus</name>
    <dbReference type="NCBI Taxonomy" id="66879"/>
    <lineage>
        <taxon>Bacteria</taxon>
        <taxon>Bacillati</taxon>
        <taxon>Actinomycetota</taxon>
        <taxon>Actinomycetes</taxon>
        <taxon>Kitasatosporales</taxon>
        <taxon>Streptomycetaceae</taxon>
        <taxon>Streptomyces</taxon>
    </lineage>
</organism>
<dbReference type="InterPro" id="IPR050491">
    <property type="entry name" value="AmpC-like"/>
</dbReference>
<dbReference type="PANTHER" id="PTHR46825">
    <property type="entry name" value="D-ALANYL-D-ALANINE-CARBOXYPEPTIDASE/ENDOPEPTIDASE AMPH"/>
    <property type="match status" value="1"/>
</dbReference>
<dbReference type="EMBL" id="BAAASE010000009">
    <property type="protein sequence ID" value="GAA2416015.1"/>
    <property type="molecule type" value="Genomic_DNA"/>
</dbReference>
<proteinExistence type="predicted"/>
<protein>
    <submittedName>
        <fullName evidence="2">Serine hydrolase domain-containing protein</fullName>
    </submittedName>
</protein>
<dbReference type="GO" id="GO:0016787">
    <property type="term" value="F:hydrolase activity"/>
    <property type="evidence" value="ECO:0007669"/>
    <property type="project" value="UniProtKB-KW"/>
</dbReference>
<comment type="caution">
    <text evidence="2">The sequence shown here is derived from an EMBL/GenBank/DDBJ whole genome shotgun (WGS) entry which is preliminary data.</text>
</comment>
<dbReference type="Pfam" id="PF00144">
    <property type="entry name" value="Beta-lactamase"/>
    <property type="match status" value="1"/>
</dbReference>
<dbReference type="Proteomes" id="UP001499986">
    <property type="component" value="Unassembled WGS sequence"/>
</dbReference>
<dbReference type="InterPro" id="IPR001466">
    <property type="entry name" value="Beta-lactam-related"/>
</dbReference>
<dbReference type="InterPro" id="IPR012338">
    <property type="entry name" value="Beta-lactam/transpept-like"/>
</dbReference>
<feature type="domain" description="Beta-lactamase-related" evidence="1">
    <location>
        <begin position="90"/>
        <end position="370"/>
    </location>
</feature>
<gene>
    <name evidence="2" type="ORF">GCM10010255_62990</name>
</gene>
<sequence length="407" mass="43861">MLGCVPADSVRGMTSPRMSRRAFAGAALSGTAALAATAVLPAHRANASSAPLPPLDPIALRAAIDDLEHPPSTAAQLRVGGTAGRWCGTSGVADLSTRRPVTVRDKVRIGSITKVFVATVVLQLVAEGRVDLDAPVRRVLPGLLPARFAAVTVAHLLNHTSGLPDHVGIPEPDTAEEVFRHRFDHWTPQEWVATATHGPLKFAPGTRQEYRGINYVLAALIIDKVTGRPYGEAVTARVLRPLGLARTVVPGDDPRIHGRHVHGYLRMADGTLRDITTYDASSSRGEGDMISTTSDVDRMLAALFSGELLPPELLRLMFTLPPNDVRMLDGSPARYSTGLQQATVNGVTLWGKTGETYGYKNAAFSTRDQRRRFVLSYHPTTARDGEESRMIVRVADLLTRGPSAQAR</sequence>
<reference evidence="3" key="1">
    <citation type="journal article" date="2019" name="Int. J. Syst. Evol. Microbiol.">
        <title>The Global Catalogue of Microorganisms (GCM) 10K type strain sequencing project: providing services to taxonomists for standard genome sequencing and annotation.</title>
        <authorList>
            <consortium name="The Broad Institute Genomics Platform"/>
            <consortium name="The Broad Institute Genome Sequencing Center for Infectious Disease"/>
            <person name="Wu L."/>
            <person name="Ma J."/>
        </authorList>
    </citation>
    <scope>NUCLEOTIDE SEQUENCE [LARGE SCALE GENOMIC DNA]</scope>
    <source>
        <strain evidence="3">JCM 4358</strain>
    </source>
</reference>
<name>A0ABP5W1Z6_9ACTN</name>
<evidence type="ECO:0000313" key="2">
    <source>
        <dbReference type="EMBL" id="GAA2416015.1"/>
    </source>
</evidence>
<keyword evidence="3" id="KW-1185">Reference proteome</keyword>
<dbReference type="PROSITE" id="PS51318">
    <property type="entry name" value="TAT"/>
    <property type="match status" value="1"/>
</dbReference>
<dbReference type="PANTHER" id="PTHR46825:SF7">
    <property type="entry name" value="D-ALANYL-D-ALANINE CARBOXYPEPTIDASE"/>
    <property type="match status" value="1"/>
</dbReference>
<evidence type="ECO:0000259" key="1">
    <source>
        <dbReference type="Pfam" id="PF00144"/>
    </source>
</evidence>
<dbReference type="InterPro" id="IPR006311">
    <property type="entry name" value="TAT_signal"/>
</dbReference>